<name>A0ABT7AGW8_9HYPH</name>
<dbReference type="Pfam" id="PF01464">
    <property type="entry name" value="SLT"/>
    <property type="match status" value="1"/>
</dbReference>
<dbReference type="RefSeq" id="WP_283740605.1">
    <property type="nucleotide sequence ID" value="NZ_JASJEV010000005.1"/>
</dbReference>
<feature type="chain" id="PRO_5045918580" evidence="3">
    <location>
        <begin position="24"/>
        <end position="193"/>
    </location>
</feature>
<dbReference type="EMBL" id="JASJEV010000005">
    <property type="protein sequence ID" value="MDJ1158622.1"/>
    <property type="molecule type" value="Genomic_DNA"/>
</dbReference>
<evidence type="ECO:0000256" key="2">
    <source>
        <dbReference type="SAM" id="MobiDB-lite"/>
    </source>
</evidence>
<dbReference type="Proteomes" id="UP001321492">
    <property type="component" value="Unassembled WGS sequence"/>
</dbReference>
<protein>
    <submittedName>
        <fullName evidence="5">Lytic transglycosylase domain-containing protein</fullName>
        <ecNumber evidence="5">4.2.2.n1</ecNumber>
    </submittedName>
</protein>
<feature type="region of interest" description="Disordered" evidence="2">
    <location>
        <begin position="34"/>
        <end position="58"/>
    </location>
</feature>
<comment type="similarity">
    <text evidence="1">Belongs to the virb1 family.</text>
</comment>
<reference evidence="5 6" key="1">
    <citation type="submission" date="2023-05" db="EMBL/GenBank/DDBJ databases">
        <title>Chelatococcus sp. nov., a moderately thermophilic bacterium isolated from hot spring microbial mat.</title>
        <authorList>
            <person name="Hu C.-J."/>
            <person name="Li W.-J."/>
        </authorList>
    </citation>
    <scope>NUCLEOTIDE SEQUENCE [LARGE SCALE GENOMIC DNA]</scope>
    <source>
        <strain evidence="5 6">SYSU G07232</strain>
    </source>
</reference>
<dbReference type="InterPro" id="IPR008258">
    <property type="entry name" value="Transglycosylase_SLT_dom_1"/>
</dbReference>
<accession>A0ABT7AGW8</accession>
<keyword evidence="3" id="KW-0732">Signal</keyword>
<dbReference type="InterPro" id="IPR023346">
    <property type="entry name" value="Lysozyme-like_dom_sf"/>
</dbReference>
<organism evidence="5 6">
    <name type="scientific">Chelatococcus albus</name>
    <dbReference type="NCBI Taxonomy" id="3047466"/>
    <lineage>
        <taxon>Bacteria</taxon>
        <taxon>Pseudomonadati</taxon>
        <taxon>Pseudomonadota</taxon>
        <taxon>Alphaproteobacteria</taxon>
        <taxon>Hyphomicrobiales</taxon>
        <taxon>Chelatococcaceae</taxon>
        <taxon>Chelatococcus</taxon>
    </lineage>
</organism>
<comment type="caution">
    <text evidence="5">The sequence shown here is derived from an EMBL/GenBank/DDBJ whole genome shotgun (WGS) entry which is preliminary data.</text>
</comment>
<dbReference type="SUPFAM" id="SSF53955">
    <property type="entry name" value="Lysozyme-like"/>
    <property type="match status" value="1"/>
</dbReference>
<evidence type="ECO:0000256" key="3">
    <source>
        <dbReference type="SAM" id="SignalP"/>
    </source>
</evidence>
<feature type="domain" description="Transglycosylase SLT" evidence="4">
    <location>
        <begin position="77"/>
        <end position="175"/>
    </location>
</feature>
<proteinExistence type="inferred from homology"/>
<dbReference type="EC" id="4.2.2.n1" evidence="5"/>
<keyword evidence="5" id="KW-0456">Lyase</keyword>
<evidence type="ECO:0000313" key="6">
    <source>
        <dbReference type="Proteomes" id="UP001321492"/>
    </source>
</evidence>
<keyword evidence="6" id="KW-1185">Reference proteome</keyword>
<feature type="signal peptide" evidence="3">
    <location>
        <begin position="1"/>
        <end position="23"/>
    </location>
</feature>
<evidence type="ECO:0000313" key="5">
    <source>
        <dbReference type="EMBL" id="MDJ1158622.1"/>
    </source>
</evidence>
<sequence length="193" mass="20145">MIRTTVLAAAVAASVLPGSFAFAEDGDRQLVAARQDAAGAAAPEPSTGALPSEADATSRKGRRAAAAVNSSAFRALIAKHAGENSVPFGLADAVVRIESRYNARARNGPNVGLTQINARTAQALGYRGGAAGLYDPDTNLRYGIRYLAQAYRLAGGETCGTVLRYQAGHGARRMTNAARAYCARVKTHLAELR</sequence>
<dbReference type="GO" id="GO:0016829">
    <property type="term" value="F:lyase activity"/>
    <property type="evidence" value="ECO:0007669"/>
    <property type="project" value="UniProtKB-KW"/>
</dbReference>
<gene>
    <name evidence="5" type="ORF">QNA08_10285</name>
</gene>
<dbReference type="Gene3D" id="1.10.530.10">
    <property type="match status" value="1"/>
</dbReference>
<evidence type="ECO:0000256" key="1">
    <source>
        <dbReference type="ARBA" id="ARBA00009387"/>
    </source>
</evidence>
<evidence type="ECO:0000259" key="4">
    <source>
        <dbReference type="Pfam" id="PF01464"/>
    </source>
</evidence>
<dbReference type="CDD" id="cd00254">
    <property type="entry name" value="LT-like"/>
    <property type="match status" value="1"/>
</dbReference>